<dbReference type="EMBL" id="OC930832">
    <property type="protein sequence ID" value="CAD7658858.1"/>
    <property type="molecule type" value="Genomic_DNA"/>
</dbReference>
<dbReference type="Proteomes" id="UP000728032">
    <property type="component" value="Unassembled WGS sequence"/>
</dbReference>
<protein>
    <submittedName>
        <fullName evidence="1">Uncharacterized protein</fullName>
    </submittedName>
</protein>
<feature type="non-terminal residue" evidence="1">
    <location>
        <position position="76"/>
    </location>
</feature>
<proteinExistence type="predicted"/>
<evidence type="ECO:0000313" key="2">
    <source>
        <dbReference type="Proteomes" id="UP000728032"/>
    </source>
</evidence>
<evidence type="ECO:0000313" key="1">
    <source>
        <dbReference type="EMBL" id="CAD7658858.1"/>
    </source>
</evidence>
<accession>A0A7R9MES9</accession>
<dbReference type="EMBL" id="CAJPVJ010016007">
    <property type="protein sequence ID" value="CAG2176044.1"/>
    <property type="molecule type" value="Genomic_DNA"/>
</dbReference>
<name>A0A7R9MES9_9ACAR</name>
<gene>
    <name evidence="1" type="ORF">ONB1V03_LOCUS15478</name>
</gene>
<reference evidence="1" key="1">
    <citation type="submission" date="2020-11" db="EMBL/GenBank/DDBJ databases">
        <authorList>
            <person name="Tran Van P."/>
        </authorList>
    </citation>
    <scope>NUCLEOTIDE SEQUENCE</scope>
</reference>
<organism evidence="1">
    <name type="scientific">Oppiella nova</name>
    <dbReference type="NCBI Taxonomy" id="334625"/>
    <lineage>
        <taxon>Eukaryota</taxon>
        <taxon>Metazoa</taxon>
        <taxon>Ecdysozoa</taxon>
        <taxon>Arthropoda</taxon>
        <taxon>Chelicerata</taxon>
        <taxon>Arachnida</taxon>
        <taxon>Acari</taxon>
        <taxon>Acariformes</taxon>
        <taxon>Sarcoptiformes</taxon>
        <taxon>Oribatida</taxon>
        <taxon>Brachypylina</taxon>
        <taxon>Oppioidea</taxon>
        <taxon>Oppiidae</taxon>
        <taxon>Oppiella</taxon>
    </lineage>
</organism>
<dbReference type="AlphaFoldDB" id="A0A7R9MES9"/>
<sequence length="76" mass="8824">MDITFTKDVPVENLQLITLDHVHMIIVNMGKDLYGIFAPIQCPITANKYTLDLKDMQLPDVGDVYKKVIEKNFFFY</sequence>
<keyword evidence="2" id="KW-1185">Reference proteome</keyword>